<evidence type="ECO:0000313" key="5">
    <source>
        <dbReference type="Proteomes" id="UP001054902"/>
    </source>
</evidence>
<keyword evidence="2" id="KW-0472">Membrane</keyword>
<protein>
    <recommendedName>
        <fullName evidence="3">CSC1/OSCA1-like cytosolic domain-containing protein</fullName>
    </recommendedName>
</protein>
<evidence type="ECO:0000256" key="1">
    <source>
        <dbReference type="SAM" id="MobiDB-lite"/>
    </source>
</evidence>
<dbReference type="PANTHER" id="PTHR13018:SF5">
    <property type="entry name" value="RE44586P"/>
    <property type="match status" value="1"/>
</dbReference>
<evidence type="ECO:0000313" key="4">
    <source>
        <dbReference type="EMBL" id="GFH44057.1"/>
    </source>
</evidence>
<keyword evidence="5" id="KW-1185">Reference proteome</keyword>
<proteinExistence type="predicted"/>
<dbReference type="InterPro" id="IPR045122">
    <property type="entry name" value="Csc1-like"/>
</dbReference>
<feature type="region of interest" description="Disordered" evidence="1">
    <location>
        <begin position="102"/>
        <end position="142"/>
    </location>
</feature>
<organism evidence="4 5">
    <name type="scientific">Chaetoceros tenuissimus</name>
    <dbReference type="NCBI Taxonomy" id="426638"/>
    <lineage>
        <taxon>Eukaryota</taxon>
        <taxon>Sar</taxon>
        <taxon>Stramenopiles</taxon>
        <taxon>Ochrophyta</taxon>
        <taxon>Bacillariophyta</taxon>
        <taxon>Coscinodiscophyceae</taxon>
        <taxon>Chaetocerotophycidae</taxon>
        <taxon>Chaetocerotales</taxon>
        <taxon>Chaetocerotaceae</taxon>
        <taxon>Chaetoceros</taxon>
    </lineage>
</organism>
<feature type="domain" description="CSC1/OSCA1-like cytosolic" evidence="3">
    <location>
        <begin position="414"/>
        <end position="586"/>
    </location>
</feature>
<dbReference type="PANTHER" id="PTHR13018">
    <property type="entry name" value="PROBABLE MEMBRANE PROTEIN DUF221-RELATED"/>
    <property type="match status" value="1"/>
</dbReference>
<dbReference type="GO" id="GO:0005227">
    <property type="term" value="F:calcium-activated cation channel activity"/>
    <property type="evidence" value="ECO:0007669"/>
    <property type="project" value="InterPro"/>
</dbReference>
<accession>A0AAD3GYH4</accession>
<dbReference type="EMBL" id="BLLK01000019">
    <property type="protein sequence ID" value="GFH44057.1"/>
    <property type="molecule type" value="Genomic_DNA"/>
</dbReference>
<evidence type="ECO:0000256" key="2">
    <source>
        <dbReference type="SAM" id="Phobius"/>
    </source>
</evidence>
<dbReference type="AlphaFoldDB" id="A0AAD3GYH4"/>
<sequence>MNDNLDDFSLQNEEQSLDSGFVIAPRDESVSIITDEFEASISTSSSEDTPLAQIIGRFNFFGKGARERKNSSQKSFDPSTISGNDMFLDNPEYDEGIVVENPPEFDIGDMGEEPSQPSKLPANKRRNRVPNGAIDLGLGPPREAIDFTKDDVREMTYGRRIALSLMSNGCYNPRVKKIEPMRKLESNISLSNGKTNERRNKSPSLEKAWAHFEHVTLPRHVTDGKPIGNLAQRFLNRVKLLNARLEKAEPGERYLPTKLYDPFFTPLDQLGDFGLGFGLYFSTLRAVALVTLIAGLVSLPNILYFMSDGYSKGQEGVHPLLKGSAMCTDVEWVPCLDCTEDMFAKDSYRYFSETTKDGDMISFAMKNNCEGATLQTGIYSLATMVVVILGLFGTGIYLKGKEIEFDEDEQTASDYSIVIKNPPSDAADAGEWKEFFHKTFGVYVSMCTVVMDNIPLIEKLVERRELQQEIKTKMGHSVSLEFDDLKTLASEERSKRGIIQETVAKIRRGVPENVKRIETLEDEIRELASKEVKTKMVFVTFETEAAQRKVLSVMKSKQGLTKKYCFRGEFLDVEEPPEPSSVRWKNLDDNLNKVFESMILPNLVCIALIVGAAYLVRHITDTYGSSAAAITISLLNLSIPRIAQFLTEREIHAKEGTWQTSLFVKICIFRWVNTAIVTSLITPLTATITPGSGYLLTQVYSIFFSEIVTLSIIQLADIGGNITRHYLAPRAQTQEDMNQCMEGGVIQIAERYTNMTKILFLAMWYCPIYPAALFLCSFALFVNFYVDRISLMRSWAAAPKLGSAISRINRTIFMPAAIGFMVVNTAYTWTRFSFDNLCEEESPTDSPFFGEHPGLNVTVDQDSTFYKYCSQDIGVVGSPMKFPSLSSNQPSDSKWMTKDQERTSDILSWFSVAVLIVILAHYLLTIYRRLTRSYKPQGQDKGITFTDSGTAAYIPQWKSPEIGFPLLSCPVDLIQDNLFEWNSPYHDYDYYDLTLDADAIMMRDTKGRSLTSNAFNRVVLYGN</sequence>
<gene>
    <name evidence="4" type="ORF">CTEN210_00531</name>
</gene>
<feature type="transmembrane region" description="Helical" evidence="2">
    <location>
        <begin position="378"/>
        <end position="398"/>
    </location>
</feature>
<comment type="caution">
    <text evidence="4">The sequence shown here is derived from an EMBL/GenBank/DDBJ whole genome shotgun (WGS) entry which is preliminary data.</text>
</comment>
<feature type="transmembrane region" description="Helical" evidence="2">
    <location>
        <begin position="662"/>
        <end position="686"/>
    </location>
</feature>
<dbReference type="GO" id="GO:0005886">
    <property type="term" value="C:plasma membrane"/>
    <property type="evidence" value="ECO:0007669"/>
    <property type="project" value="TreeGrafter"/>
</dbReference>
<keyword evidence="2" id="KW-1133">Transmembrane helix</keyword>
<feature type="transmembrane region" description="Helical" evidence="2">
    <location>
        <begin position="906"/>
        <end position="927"/>
    </location>
</feature>
<dbReference type="Proteomes" id="UP001054902">
    <property type="component" value="Unassembled WGS sequence"/>
</dbReference>
<evidence type="ECO:0000259" key="3">
    <source>
        <dbReference type="Pfam" id="PF14703"/>
    </source>
</evidence>
<dbReference type="Pfam" id="PF14703">
    <property type="entry name" value="PHM7_cyt"/>
    <property type="match status" value="1"/>
</dbReference>
<name>A0AAD3GYH4_9STRA</name>
<dbReference type="InterPro" id="IPR027815">
    <property type="entry name" value="CSC1/OSCA1-like_cyt"/>
</dbReference>
<reference evidence="4 5" key="1">
    <citation type="journal article" date="2021" name="Sci. Rep.">
        <title>The genome of the diatom Chaetoceros tenuissimus carries an ancient integrated fragment of an extant virus.</title>
        <authorList>
            <person name="Hongo Y."/>
            <person name="Kimura K."/>
            <person name="Takaki Y."/>
            <person name="Yoshida Y."/>
            <person name="Baba S."/>
            <person name="Kobayashi G."/>
            <person name="Nagasaki K."/>
            <person name="Hano T."/>
            <person name="Tomaru Y."/>
        </authorList>
    </citation>
    <scope>NUCLEOTIDE SEQUENCE [LARGE SCALE GENOMIC DNA]</scope>
    <source>
        <strain evidence="4 5">NIES-3715</strain>
    </source>
</reference>
<feature type="transmembrane region" description="Helical" evidence="2">
    <location>
        <begin position="286"/>
        <end position="306"/>
    </location>
</feature>
<keyword evidence="2" id="KW-0812">Transmembrane</keyword>
<feature type="transmembrane region" description="Helical" evidence="2">
    <location>
        <begin position="762"/>
        <end position="786"/>
    </location>
</feature>
<feature type="transmembrane region" description="Helical" evidence="2">
    <location>
        <begin position="599"/>
        <end position="616"/>
    </location>
</feature>